<sequence length="150" mass="17450">MQLNFRNYQKIKTKTILKKNNFLLLATGTNQSSASWINLEQNLHKLNLDYTKIYNTITTKILEDSIARNLKNTINSTFFFLKPKNDTKVIKSNFLNEISMNKFNVITVCLNKKLYVNSQLKNLNSFQLKKNVAILYQSLSTTLKSTTQFK</sequence>
<evidence type="ECO:0000313" key="2">
    <source>
        <dbReference type="EMBL" id="AOY40404.1"/>
    </source>
</evidence>
<dbReference type="InterPro" id="IPR043141">
    <property type="entry name" value="Ribosomal_uL10-like_sf"/>
</dbReference>
<proteinExistence type="inferred from homology"/>
<accession>A0A343A6W6</accession>
<geneLocation type="mitochondrion" evidence="2"/>
<dbReference type="Gene3D" id="3.30.70.1730">
    <property type="match status" value="1"/>
</dbReference>
<evidence type="ECO:0000256" key="1">
    <source>
        <dbReference type="ARBA" id="ARBA00008889"/>
    </source>
</evidence>
<comment type="similarity">
    <text evidence="1">Belongs to the universal ribosomal protein uL10 family.</text>
</comment>
<organism evidence="2">
    <name type="scientific">Navicula ramosissima</name>
    <dbReference type="NCBI Taxonomy" id="265559"/>
    <lineage>
        <taxon>Eukaryota</taxon>
        <taxon>Sar</taxon>
        <taxon>Stramenopiles</taxon>
        <taxon>Ochrophyta</taxon>
        <taxon>Bacillariophyta</taxon>
        <taxon>Bacillariophyceae</taxon>
        <taxon>Bacillariophycidae</taxon>
        <taxon>Naviculales</taxon>
        <taxon>Naviculaceae</taxon>
        <taxon>Navicula</taxon>
    </lineage>
</organism>
<dbReference type="EMBL" id="KX343079">
    <property type="protein sequence ID" value="AOY40404.1"/>
    <property type="molecule type" value="Genomic_DNA"/>
</dbReference>
<reference evidence="2" key="1">
    <citation type="journal article" date="2016" name="Mitochondrial DNA Part B Resour">
        <title>Complete mitochondrial genome of biraphid benthic diatom, Navicula ramosissima (Naviculales, Bacillariophyceae).</title>
        <authorList>
            <person name="An S.M."/>
            <person name="Noh J.H."/>
            <person name="Lee H.R."/>
            <person name="Choi D.H."/>
            <person name="Lee J.H."/>
            <person name="Yang E.C."/>
        </authorList>
    </citation>
    <scope>NUCLEOTIDE SEQUENCE</scope>
</reference>
<dbReference type="GeneID" id="30218221"/>
<keyword evidence="2" id="KW-0496">Mitochondrion</keyword>
<protein>
    <recommendedName>
        <fullName evidence="3">Ribosomal protein L10</fullName>
    </recommendedName>
</protein>
<dbReference type="AlphaFoldDB" id="A0A343A6W6"/>
<evidence type="ECO:0008006" key="3">
    <source>
        <dbReference type="Google" id="ProtNLM"/>
    </source>
</evidence>
<name>A0A343A6W6_9STRA</name>
<dbReference type="RefSeq" id="YP_009317748.1">
    <property type="nucleotide sequence ID" value="NC_031848.1"/>
</dbReference>
<gene>
    <name evidence="2" type="primary">orf150</name>
    <name evidence="2" type="ORF">Nram.m24</name>
</gene>